<feature type="compositionally biased region" description="Polar residues" evidence="2">
    <location>
        <begin position="1"/>
        <end position="14"/>
    </location>
</feature>
<dbReference type="OrthoDB" id="6350415at2759"/>
<dbReference type="Proteomes" id="UP000504632">
    <property type="component" value="Chromosome 3"/>
</dbReference>
<feature type="region of interest" description="Disordered" evidence="2">
    <location>
        <begin position="1605"/>
        <end position="1680"/>
    </location>
</feature>
<dbReference type="Gene3D" id="1.10.287.1490">
    <property type="match status" value="1"/>
</dbReference>
<feature type="compositionally biased region" description="Pro residues" evidence="2">
    <location>
        <begin position="354"/>
        <end position="364"/>
    </location>
</feature>
<feature type="region of interest" description="Disordered" evidence="2">
    <location>
        <begin position="387"/>
        <end position="416"/>
    </location>
</feature>
<name>A0A6J2UUH3_CHACN</name>
<feature type="coiled-coil region" evidence="1">
    <location>
        <begin position="1344"/>
        <end position="1424"/>
    </location>
</feature>
<feature type="region of interest" description="Disordered" evidence="2">
    <location>
        <begin position="1"/>
        <end position="22"/>
    </location>
</feature>
<feature type="compositionally biased region" description="Basic and acidic residues" evidence="2">
    <location>
        <begin position="449"/>
        <end position="458"/>
    </location>
</feature>
<dbReference type="PANTHER" id="PTHR18881">
    <property type="entry name" value="POLYAMINE-MODULATED FACTOR 1-BINDING PROTEIN 1-RELATED"/>
    <property type="match status" value="1"/>
</dbReference>
<feature type="region of interest" description="Disordered" evidence="2">
    <location>
        <begin position="324"/>
        <end position="369"/>
    </location>
</feature>
<protein>
    <submittedName>
        <fullName evidence="4">Trichohyalin-like</fullName>
    </submittedName>
</protein>
<dbReference type="Gene3D" id="1.20.5.170">
    <property type="match status" value="1"/>
</dbReference>
<dbReference type="InterPro" id="IPR037391">
    <property type="entry name" value="PMF1-bd"/>
</dbReference>
<feature type="coiled-coil region" evidence="1">
    <location>
        <begin position="266"/>
        <end position="307"/>
    </location>
</feature>
<feature type="coiled-coil region" evidence="1">
    <location>
        <begin position="871"/>
        <end position="982"/>
    </location>
</feature>
<feature type="coiled-coil region" evidence="1">
    <location>
        <begin position="509"/>
        <end position="764"/>
    </location>
</feature>
<evidence type="ECO:0000256" key="1">
    <source>
        <dbReference type="SAM" id="Coils"/>
    </source>
</evidence>
<dbReference type="GO" id="GO:0007283">
    <property type="term" value="P:spermatogenesis"/>
    <property type="evidence" value="ECO:0007669"/>
    <property type="project" value="TreeGrafter"/>
</dbReference>
<dbReference type="PANTHER" id="PTHR18881:SF3">
    <property type="entry name" value="POLYAMINE-MODULATED FACTOR 1-BINDING PROTEIN 1"/>
    <property type="match status" value="1"/>
</dbReference>
<evidence type="ECO:0000313" key="4">
    <source>
        <dbReference type="RefSeq" id="XP_030623398.1"/>
    </source>
</evidence>
<feature type="region of interest" description="Disordered" evidence="2">
    <location>
        <begin position="1142"/>
        <end position="1165"/>
    </location>
</feature>
<dbReference type="RefSeq" id="XP_030623398.1">
    <property type="nucleotide sequence ID" value="XM_030767538.1"/>
</dbReference>
<sequence length="1680" mass="193562">MDINMKNPSETNGDLSRFESKSDQTKHIYSASGVKAKDKFSVTKNVKPLLEEFKRVYEEKLRRVEYETQCGSLTEMLRMKIRILHSYVNDMSDQNQVLVQTVEDLEKEANQRVVSLEEKLRTADKIISDLDHHRKSLEEDSASLLTEIQELKSDVGTLTQVSGVNLRTVSLEKTRRTSAPSSRAPRLHGDRVRAQVDDLRSQLKAKNRIIQSLEEEIKTLLFKSPQRKNEAFGQSESVLLLQGKVEALQKLEMEKVAVIADKDITIARLQTELQVGRQDARNMQNELSRQGKRVKELQAELAELRAQSGAPVRPGTELQAQERAVNLNTQSELVTVPRPAGSATLRSRPDPSRNHPPTPHPSLPRSPARSLLRVERCALQMPSFRLEAGSEQAEGRTARRHWERSRTDNMDNGGPLAGDQSHWHDAFVSLKLDFAQLEERHLQALAQPRQDRAERAEPQAEEAAAEMNEREESLRRVRLDLSSLQADQESMRKSLTVKEQISSQLSQERDGTRHALRCLQNKLQASEEKVNSLGLEVSVLKSKLQEKTEQSQQLQDQILKQQEVLSRANETLKDTRKAAGNKINRREHKIASAQKALEETKKQLTDCQNQLLRRDGEVEKLQEENSELTAQMRKRSQDIHTLNSEKRKLEMEMTVITEKHRTAEEEVSRRDQVILQLRTELRTAEEKYQGALEELGLHEAEVSSLNERLRRQQSQILELTETCRQGDKQLDQEGQEKQQLLSQLQISQQKIKRQTEFVDQLQKELAAVRQSHTVDMERWNQKSVLLQSQLEHKCTELEQNRTQVMQLQLDTSELRNKLSQTQTLQQETLAKMEEDKELLRKQTADMLVLQKQLEKSLVCAQSNADIFKQKYTTAMEKVQQLQGQIQSLEEDVQFSSKQVLEAEEVVNGLRAQICGLEASYEQKVKQMENSEEAIDQLTEELQTALDNLKKSEDRTQECERQIERLKVEVGSQQKRILDHERKYTDLQQNLTSYQFTHSYTNADYEAALRQCGCFEKELATVKLKYSEDAQRLTESERTVVQLRAEALGLGEELRRKAQENQRLEHSLQNLHMDLTSAQHKYKQGLSKLEEDLAWLQEDLGQARNTSFQKDQAIKQKEDLLVRTETELAETRKALGEKVQEAEELREEVNSAKRDKQQKEKENHAMRREADHLDQQLQELQSLYADAVQALTGQEKRTEFLECSLRTAEEQLSELKKSHIQLTTAQEQFSQLQQMLAEMKTEASVCECSLRKALEDAAEQQRQHRAERDQDRELTLRFSQQVEQQEELVCKLRQEVKQEQTHSQEQQTQLCQLKDYITDMEKEMERLRMEYSSNSTLLRQKGGCVSRLEAELAEQQEKQKFLEEKLQEKQAQLRESCLNTAITDRYREQEVKRQEERIAQLVKQLQQSQRMCQNNVEELASKEEQCVVVKTEWAAFEEKYKRKILEVLHRHSLALEESRADNSHLHHQSQLLLTNIHHWIKEHNCDTSHASRRVIKARRRATPASGASESRGLGGEEQGAFGHRSRHIQTVRRSYLQERKDAMEVELQTLRKVADEREKEIDLLKLGVVCAESERLRRLAEKERARRVELELLLEKRGAGGCCLTLSPASQEPSPPGSAALTRWDLEGESERGYGAADNSCRTQGAGELSTQPRESSQFRSGSAIDPLTQIQEAEPSSPMN</sequence>
<gene>
    <name evidence="4" type="primary">LOC115806677</name>
</gene>
<dbReference type="GeneID" id="115806677"/>
<proteinExistence type="predicted"/>
<dbReference type="SUPFAM" id="SSF57997">
    <property type="entry name" value="Tropomyosin"/>
    <property type="match status" value="1"/>
</dbReference>
<feature type="region of interest" description="Disordered" evidence="2">
    <location>
        <begin position="446"/>
        <end position="471"/>
    </location>
</feature>
<evidence type="ECO:0000256" key="2">
    <source>
        <dbReference type="SAM" id="MobiDB-lite"/>
    </source>
</evidence>
<feature type="region of interest" description="Disordered" evidence="2">
    <location>
        <begin position="1498"/>
        <end position="1523"/>
    </location>
</feature>
<feature type="coiled-coil region" evidence="1">
    <location>
        <begin position="196"/>
        <end position="223"/>
    </location>
</feature>
<accession>A0A6J2UUH3</accession>
<feature type="compositionally biased region" description="Polar residues" evidence="2">
    <location>
        <begin position="1648"/>
        <end position="1660"/>
    </location>
</feature>
<keyword evidence="1" id="KW-0175">Coiled coil</keyword>
<dbReference type="InParanoid" id="A0A6J2UUH3"/>
<feature type="coiled-coil region" evidence="1">
    <location>
        <begin position="88"/>
        <end position="154"/>
    </location>
</feature>
<evidence type="ECO:0000313" key="3">
    <source>
        <dbReference type="Proteomes" id="UP000504632"/>
    </source>
</evidence>
<organism evidence="3 4">
    <name type="scientific">Chanos chanos</name>
    <name type="common">Milkfish</name>
    <name type="synonym">Mugil chanos</name>
    <dbReference type="NCBI Taxonomy" id="29144"/>
    <lineage>
        <taxon>Eukaryota</taxon>
        <taxon>Metazoa</taxon>
        <taxon>Chordata</taxon>
        <taxon>Craniata</taxon>
        <taxon>Vertebrata</taxon>
        <taxon>Euteleostomi</taxon>
        <taxon>Actinopterygii</taxon>
        <taxon>Neopterygii</taxon>
        <taxon>Teleostei</taxon>
        <taxon>Ostariophysi</taxon>
        <taxon>Gonorynchiformes</taxon>
        <taxon>Chanidae</taxon>
        <taxon>Chanos</taxon>
    </lineage>
</organism>
<keyword evidence="3" id="KW-1185">Reference proteome</keyword>
<reference evidence="4" key="1">
    <citation type="submission" date="2025-08" db="UniProtKB">
        <authorList>
            <consortium name="RefSeq"/>
        </authorList>
    </citation>
    <scope>IDENTIFICATION</scope>
</reference>